<protein>
    <recommendedName>
        <fullName evidence="3">NAD-specific glutamate dehydrogenase</fullName>
    </recommendedName>
</protein>
<dbReference type="AntiFam" id="ANF00199">
    <property type="entry name" value="Shadow ORF (opposite gltB)"/>
</dbReference>
<sequence length="524" mass="55195">MQAGAVLLKGVVAVLTAGGLQQVDSLRIDEVILAAERAPLGQTQRGQLIGSRALKDSERGVVALILLALDVLDTHTAHTAHRAGEVRVDELRSEAHGLEDLRGVVALHRGDAHLGHDGNDAGSRSLVVVGDALLGCHVQIAVRRQVANARMRVVRIDTARGVAHQCSKVVRGHGVAALHHDVGKGTHAGANQVVVHAAHGEQRRYGHLARSGTIAQHHDVHAVADRGLNVLCKLFECSLQRALTRVAAVHGTETAGLKAHAVDGADTLELLLAQQWALQAHQLAGRTRVLEQVAVVAQVERGRGDHMLAKGVDRRVRDLGEQLIEVVKERARLLGQAGQRRIDTHRGERRLALLGHGTHDFVNIIPVIPELGHAHGGGHLGILGGRGRDGLVERVDGQRLLGDPVAIGLFLGVTGAQLVVVDDAAAGKIDLEHLARSQTAARQDVLGAHLDGAHLARQHKAAVARHVVAGGAQAVTVEGGTQGTAVGKGDSGRTVPRLHEHGLVSVVGAALLTQAVVVVPRLRQ</sequence>
<organism evidence="1 2">
    <name type="scientific">Collinsella aerofaciens (strain ATCC 25986 / DSM 3979 / JCM 10188 / KCTC 3647 / NCTC 11838 / VPI 1003)</name>
    <dbReference type="NCBI Taxonomy" id="411903"/>
    <lineage>
        <taxon>Bacteria</taxon>
        <taxon>Bacillati</taxon>
        <taxon>Actinomycetota</taxon>
        <taxon>Coriobacteriia</taxon>
        <taxon>Coriobacteriales</taxon>
        <taxon>Coriobacteriaceae</taxon>
        <taxon>Collinsella</taxon>
    </lineage>
</organism>
<gene>
    <name evidence="1" type="ORF">COLAER_01398</name>
</gene>
<name>A4EAE0_COLAA</name>
<dbReference type="AntiFam" id="ANF00150">
    <property type="entry name" value="Shadow ORF (opposite gltB)"/>
</dbReference>
<accession>A4EAE0</accession>
<evidence type="ECO:0008006" key="3">
    <source>
        <dbReference type="Google" id="ProtNLM"/>
    </source>
</evidence>
<reference evidence="1 2" key="2">
    <citation type="submission" date="2007-04" db="EMBL/GenBank/DDBJ databases">
        <authorList>
            <person name="Fulton L."/>
            <person name="Clifton S."/>
            <person name="Fulton B."/>
            <person name="Xu J."/>
            <person name="Minx P."/>
            <person name="Mardis E.R."/>
            <person name="Wilson R.K."/>
        </authorList>
    </citation>
    <scope>NUCLEOTIDE SEQUENCE [LARGE SCALE GENOMIC DNA]</scope>
    <source>
        <strain evidence="2">ATCC 25986 / DSM 3979 / JCM 10188 / KCTC 3647 / NCTC 11838 / VPI 1003</strain>
    </source>
</reference>
<dbReference type="AlphaFoldDB" id="A4EAE0"/>
<evidence type="ECO:0000313" key="1">
    <source>
        <dbReference type="EMBL" id="EBA39463.1"/>
    </source>
</evidence>
<comment type="caution">
    <text evidence="1">The sequence shown here is derived from an EMBL/GenBank/DDBJ whole genome shotgun (WGS) entry which is preliminary data.</text>
</comment>
<dbReference type="EMBL" id="AAVN02000005">
    <property type="protein sequence ID" value="EBA39463.1"/>
    <property type="molecule type" value="Genomic_DNA"/>
</dbReference>
<evidence type="ECO:0000313" key="2">
    <source>
        <dbReference type="Proteomes" id="UP000002979"/>
    </source>
</evidence>
<reference evidence="1 2" key="1">
    <citation type="submission" date="2007-01" db="EMBL/GenBank/DDBJ databases">
        <title>Draft genome sequence of Collinsella aerofaciens (ATCC 25986).</title>
        <authorList>
            <person name="Sudarsanam P."/>
            <person name="Ley R."/>
            <person name="Guruge J."/>
            <person name="Turnbaugh P.J."/>
            <person name="Mahowald M."/>
            <person name="Liep D."/>
            <person name="Gordon J."/>
        </authorList>
    </citation>
    <scope>NUCLEOTIDE SEQUENCE [LARGE SCALE GENOMIC DNA]</scope>
    <source>
        <strain evidence="2">ATCC 25986 / DSM 3979 / JCM 10188 / KCTC 3647 / NCTC 11838 / VPI 1003</strain>
    </source>
</reference>
<dbReference type="Proteomes" id="UP000002979">
    <property type="component" value="Unassembled WGS sequence"/>
</dbReference>
<proteinExistence type="predicted"/>